<proteinExistence type="predicted"/>
<dbReference type="AlphaFoldDB" id="X0WUD3"/>
<reference evidence="1" key="1">
    <citation type="journal article" date="2014" name="Front. Microbiol.">
        <title>High frequency of phylogenetically diverse reductive dehalogenase-homologous genes in deep subseafloor sedimentary metagenomes.</title>
        <authorList>
            <person name="Kawai M."/>
            <person name="Futagami T."/>
            <person name="Toyoda A."/>
            <person name="Takaki Y."/>
            <person name="Nishi S."/>
            <person name="Hori S."/>
            <person name="Arai W."/>
            <person name="Tsubouchi T."/>
            <person name="Morono Y."/>
            <person name="Uchiyama I."/>
            <person name="Ito T."/>
            <person name="Fujiyama A."/>
            <person name="Inagaki F."/>
            <person name="Takami H."/>
        </authorList>
    </citation>
    <scope>NUCLEOTIDE SEQUENCE</scope>
    <source>
        <strain evidence="1">Expedition CK06-06</strain>
    </source>
</reference>
<sequence length="34" mass="3985">EKGEYVLADALYRRPHTDRIFSQLAEDSIDEIFS</sequence>
<protein>
    <submittedName>
        <fullName evidence="1">Uncharacterized protein</fullName>
    </submittedName>
</protein>
<evidence type="ECO:0000313" key="1">
    <source>
        <dbReference type="EMBL" id="GAG34594.1"/>
    </source>
</evidence>
<organism evidence="1">
    <name type="scientific">marine sediment metagenome</name>
    <dbReference type="NCBI Taxonomy" id="412755"/>
    <lineage>
        <taxon>unclassified sequences</taxon>
        <taxon>metagenomes</taxon>
        <taxon>ecological metagenomes</taxon>
    </lineage>
</organism>
<dbReference type="EMBL" id="BARS01040331">
    <property type="protein sequence ID" value="GAG34594.1"/>
    <property type="molecule type" value="Genomic_DNA"/>
</dbReference>
<name>X0WUD3_9ZZZZ</name>
<gene>
    <name evidence="1" type="ORF">S01H1_61501</name>
</gene>
<comment type="caution">
    <text evidence="1">The sequence shown here is derived from an EMBL/GenBank/DDBJ whole genome shotgun (WGS) entry which is preliminary data.</text>
</comment>
<accession>X0WUD3</accession>
<feature type="non-terminal residue" evidence="1">
    <location>
        <position position="1"/>
    </location>
</feature>